<sequence>MKSKPIRRFTYGGTDSASIDRHGTASSWRIWFDNADEAVIIDGLTKTQLLELARQINRTVKETKEA</sequence>
<protein>
    <submittedName>
        <fullName evidence="2">Uncharacterized protein</fullName>
    </submittedName>
</protein>
<feature type="region of interest" description="Disordered" evidence="1">
    <location>
        <begin position="1"/>
        <end position="22"/>
    </location>
</feature>
<gene>
    <name evidence="2" type="ORF">GFD25_07330</name>
</gene>
<evidence type="ECO:0000313" key="2">
    <source>
        <dbReference type="EMBL" id="NEG89794.1"/>
    </source>
</evidence>
<evidence type="ECO:0000256" key="1">
    <source>
        <dbReference type="SAM" id="MobiDB-lite"/>
    </source>
</evidence>
<proteinExistence type="predicted"/>
<evidence type="ECO:0000313" key="3">
    <source>
        <dbReference type="Proteomes" id="UP000469194"/>
    </source>
</evidence>
<organism evidence="2 3">
    <name type="scientific">Bifidobacterium aerophilum</name>
    <dbReference type="NCBI Taxonomy" id="1798155"/>
    <lineage>
        <taxon>Bacteria</taxon>
        <taxon>Bacillati</taxon>
        <taxon>Actinomycetota</taxon>
        <taxon>Actinomycetes</taxon>
        <taxon>Bifidobacteriales</taxon>
        <taxon>Bifidobacteriaceae</taxon>
        <taxon>Bifidobacterium</taxon>
    </lineage>
</organism>
<dbReference type="Proteomes" id="UP000469194">
    <property type="component" value="Unassembled WGS sequence"/>
</dbReference>
<dbReference type="EMBL" id="WHZW01000014">
    <property type="protein sequence ID" value="NEG89794.1"/>
    <property type="molecule type" value="Genomic_DNA"/>
</dbReference>
<reference evidence="2 3" key="1">
    <citation type="submission" date="2019-10" db="EMBL/GenBank/DDBJ databases">
        <title>Bifidobacterium from non-human primates.</title>
        <authorList>
            <person name="Modesto M."/>
        </authorList>
    </citation>
    <scope>NUCLEOTIDE SEQUENCE [LARGE SCALE GENOMIC DNA]</scope>
    <source>
        <strain evidence="2 3">TRE17</strain>
    </source>
</reference>
<keyword evidence="3" id="KW-1185">Reference proteome</keyword>
<name>A0A6N9Z610_9BIFI</name>
<comment type="caution">
    <text evidence="2">The sequence shown here is derived from an EMBL/GenBank/DDBJ whole genome shotgun (WGS) entry which is preliminary data.</text>
</comment>
<dbReference type="RefSeq" id="WP_163231429.1">
    <property type="nucleotide sequence ID" value="NZ_WHZW01000014.1"/>
</dbReference>
<dbReference type="AlphaFoldDB" id="A0A6N9Z610"/>
<accession>A0A6N9Z610</accession>